<dbReference type="InterPro" id="IPR029058">
    <property type="entry name" value="AB_hydrolase_fold"/>
</dbReference>
<feature type="domain" description="Peptidase S33 tripeptidyl aminopeptidase-like C-terminal" evidence="6">
    <location>
        <begin position="539"/>
        <end position="639"/>
    </location>
</feature>
<dbReference type="EMBL" id="BAAALD010000098">
    <property type="protein sequence ID" value="GAA1115998.1"/>
    <property type="molecule type" value="Genomic_DNA"/>
</dbReference>
<gene>
    <name evidence="7" type="ORF">GCM10009663_65480</name>
</gene>
<sequence>MSLILARELRGRDTTVDAVAPGPTATDRFLHGKDEETIARLAARPPLQRLGTPQDIAEVVAFLASPGPPGQRRGAPRRRRHRPNAGTAPAGSGRRCVTGHVVYASSPGGGGLARWSGLPTPGGPLLRLSTLAVALTSALALVTGTAATASAAPDRAPATVEPVAWTPCNPDPSKPDPKIYDCAVYPVPLDYAHPSGEKIGIAMMRRRAGNPAKRIGSLFLNPGGPGGSGYLWATTTRFEPRVTDSFDLIGFDPRGVARSNPLKCFTTDEEAAAVFDRAVGVPVTRDEISGTLAADKDYTDACARNAGELVKHMSTMNVVRDLDRMRQAVGDTGLTYAGFSYGTLIGATYANMYPDKVRALIVDGNVDPQLRLRNGLEYDRQRATGFELALGEYLRRCQAAGAPRCAFAGSDTRAKFDALRDHLRTAPVTLPDGSTVTLSTFTSQVANALYAQTRQAPLARSLQALHQVVNPQQTLGAAPSAEEAKLLATPAPAALREAPADTPYSSDDSYYAVNCQDKPFPPAPQLFPLVARAWELESPTFGRYQAFDAPPCATWPAPALTSERYTGPWNRRTATPVMVIGNTFDPATRYAFAQRMQQELGNAVLVTVDVVEHCAVGRSAALTTLVTSYLVDRTAPRPGQLLKPDADAFPA</sequence>
<evidence type="ECO:0000256" key="4">
    <source>
        <dbReference type="SAM" id="MobiDB-lite"/>
    </source>
</evidence>
<feature type="compositionally biased region" description="Basic residues" evidence="4">
    <location>
        <begin position="74"/>
        <end position="83"/>
    </location>
</feature>
<dbReference type="PRINTS" id="PR00081">
    <property type="entry name" value="GDHRDH"/>
</dbReference>
<evidence type="ECO:0000256" key="3">
    <source>
        <dbReference type="ARBA" id="ARBA00022801"/>
    </source>
</evidence>
<dbReference type="GO" id="GO:0016787">
    <property type="term" value="F:hydrolase activity"/>
    <property type="evidence" value="ECO:0007669"/>
    <property type="project" value="UniProtKB-KW"/>
</dbReference>
<comment type="caution">
    <text evidence="7">The sequence shown here is derived from an EMBL/GenBank/DDBJ whole genome shotgun (WGS) entry which is preliminary data.</text>
</comment>
<dbReference type="PANTHER" id="PTHR43248">
    <property type="entry name" value="2-SUCCINYL-6-HYDROXY-2,4-CYCLOHEXADIENE-1-CARBOXYLATE SYNTHASE"/>
    <property type="match status" value="1"/>
</dbReference>
<dbReference type="InterPro" id="IPR036291">
    <property type="entry name" value="NAD(P)-bd_dom_sf"/>
</dbReference>
<evidence type="ECO:0000313" key="7">
    <source>
        <dbReference type="EMBL" id="GAA1115998.1"/>
    </source>
</evidence>
<protein>
    <submittedName>
        <fullName evidence="7">Alpha/beta hydrolase</fullName>
    </submittedName>
</protein>
<dbReference type="InterPro" id="IPR002347">
    <property type="entry name" value="SDR_fam"/>
</dbReference>
<feature type="domain" description="AB hydrolase-1" evidence="5">
    <location>
        <begin position="218"/>
        <end position="368"/>
    </location>
</feature>
<dbReference type="Gene3D" id="3.40.50.720">
    <property type="entry name" value="NAD(P)-binding Rossmann-like Domain"/>
    <property type="match status" value="1"/>
</dbReference>
<reference evidence="8" key="1">
    <citation type="journal article" date="2019" name="Int. J. Syst. Evol. Microbiol.">
        <title>The Global Catalogue of Microorganisms (GCM) 10K type strain sequencing project: providing services to taxonomists for standard genome sequencing and annotation.</title>
        <authorList>
            <consortium name="The Broad Institute Genomics Platform"/>
            <consortium name="The Broad Institute Genome Sequencing Center for Infectious Disease"/>
            <person name="Wu L."/>
            <person name="Ma J."/>
        </authorList>
    </citation>
    <scope>NUCLEOTIDE SEQUENCE [LARGE SCALE GENOMIC DNA]</scope>
    <source>
        <strain evidence="8">JCM 13002</strain>
    </source>
</reference>
<dbReference type="InterPro" id="IPR013595">
    <property type="entry name" value="Pept_S33_TAP-like_C"/>
</dbReference>
<dbReference type="Proteomes" id="UP001499987">
    <property type="component" value="Unassembled WGS sequence"/>
</dbReference>
<dbReference type="Pfam" id="PF08386">
    <property type="entry name" value="Abhydrolase_4"/>
    <property type="match status" value="1"/>
</dbReference>
<accession>A0ABP4EMB9</accession>
<keyword evidence="3 7" id="KW-0378">Hydrolase</keyword>
<organism evidence="7 8">
    <name type="scientific">Kitasatospora arboriphila</name>
    <dbReference type="NCBI Taxonomy" id="258052"/>
    <lineage>
        <taxon>Bacteria</taxon>
        <taxon>Bacillati</taxon>
        <taxon>Actinomycetota</taxon>
        <taxon>Actinomycetes</taxon>
        <taxon>Kitasatosporales</taxon>
        <taxon>Streptomycetaceae</taxon>
        <taxon>Kitasatospora</taxon>
    </lineage>
</organism>
<evidence type="ECO:0000259" key="5">
    <source>
        <dbReference type="Pfam" id="PF00561"/>
    </source>
</evidence>
<comment type="similarity">
    <text evidence="1">Belongs to the peptidase S33 family.</text>
</comment>
<dbReference type="RefSeq" id="WP_344627331.1">
    <property type="nucleotide sequence ID" value="NZ_BAAALD010000098.1"/>
</dbReference>
<proteinExistence type="inferred from homology"/>
<evidence type="ECO:0000259" key="6">
    <source>
        <dbReference type="Pfam" id="PF08386"/>
    </source>
</evidence>
<dbReference type="SUPFAM" id="SSF53474">
    <property type="entry name" value="alpha/beta-Hydrolases"/>
    <property type="match status" value="1"/>
</dbReference>
<evidence type="ECO:0000256" key="2">
    <source>
        <dbReference type="ARBA" id="ARBA00022729"/>
    </source>
</evidence>
<dbReference type="SUPFAM" id="SSF51735">
    <property type="entry name" value="NAD(P)-binding Rossmann-fold domains"/>
    <property type="match status" value="1"/>
</dbReference>
<dbReference type="Pfam" id="PF00561">
    <property type="entry name" value="Abhydrolase_1"/>
    <property type="match status" value="1"/>
</dbReference>
<dbReference type="InterPro" id="IPR051601">
    <property type="entry name" value="Serine_prot/Carboxylest_S33"/>
</dbReference>
<dbReference type="InterPro" id="IPR000073">
    <property type="entry name" value="AB_hydrolase_1"/>
</dbReference>
<dbReference type="PANTHER" id="PTHR43248:SF29">
    <property type="entry name" value="TRIPEPTIDYL AMINOPEPTIDASE"/>
    <property type="match status" value="1"/>
</dbReference>
<evidence type="ECO:0000313" key="8">
    <source>
        <dbReference type="Proteomes" id="UP001499987"/>
    </source>
</evidence>
<dbReference type="Gene3D" id="3.40.50.1820">
    <property type="entry name" value="alpha/beta hydrolase"/>
    <property type="match status" value="1"/>
</dbReference>
<keyword evidence="8" id="KW-1185">Reference proteome</keyword>
<keyword evidence="2" id="KW-0732">Signal</keyword>
<evidence type="ECO:0000256" key="1">
    <source>
        <dbReference type="ARBA" id="ARBA00010088"/>
    </source>
</evidence>
<name>A0ABP4EMB9_9ACTN</name>
<dbReference type="Pfam" id="PF13561">
    <property type="entry name" value="adh_short_C2"/>
    <property type="match status" value="1"/>
</dbReference>
<feature type="region of interest" description="Disordered" evidence="4">
    <location>
        <begin position="64"/>
        <end position="93"/>
    </location>
</feature>